<evidence type="ECO:0000256" key="1">
    <source>
        <dbReference type="ARBA" id="ARBA00005664"/>
    </source>
</evidence>
<name>A0ABR4A7P0_9LECA</name>
<accession>A0ABR4A7P0</accession>
<feature type="coiled-coil region" evidence="4">
    <location>
        <begin position="340"/>
        <end position="386"/>
    </location>
</feature>
<sequence length="497" mass="56858">MLLSIGALTFGGKPVLRLLLTAIVSIVAFLLIRDVASTIPAIPPVVEVGGRIGKALSFNTFYYQYESPHDIIIPEAPGRELATESLIGKVSLLQHENPRYVRALQTHQLHNQRYGYPMFVLRHSILENTWSKPAYILAVMLEELRKPQGHRLKWLFWVDAAAIVMNSKISLDVFLPPAEFSQFHLLATEGEHGLNTGVFFIKVHPWSIELLSATLSYSVYLPDFPLPAHDQSALSEVLKHPHFQDNYLFVPKTWFNSYQIEYDDDDHNHPWQINLGDLLVQFPEGQHQDERMRKYIDRAEQHLPECEVEFKNTTYPKEIESFWASLHSEVAQDKGVIDDIDGVEDLLTSTEQQLEDHREEMDSDDVLKVEEKMHALEKNLEQQDSEHGDKEALLTASTQLREVIGPLIELAKFKLTLIARAKAAIDSAEQQLAETDDEKDKHQKEALMSDMESLREILEKSPKDKVKIEKALGELETQRKLMLRAENGTLSQEEERT</sequence>
<evidence type="ECO:0000313" key="6">
    <source>
        <dbReference type="EMBL" id="KAL2041500.1"/>
    </source>
</evidence>
<reference evidence="6 7" key="1">
    <citation type="submission" date="2024-09" db="EMBL/GenBank/DDBJ databases">
        <title>Rethinking Asexuality: The Enigmatic Case of Functional Sexual Genes in Lepraria (Stereocaulaceae).</title>
        <authorList>
            <person name="Doellman M."/>
            <person name="Sun Y."/>
            <person name="Barcenas-Pena A."/>
            <person name="Lumbsch H.T."/>
            <person name="Grewe F."/>
        </authorList>
    </citation>
    <scope>NUCLEOTIDE SEQUENCE [LARGE SCALE GENOMIC DNA]</scope>
    <source>
        <strain evidence="6 7">Mercado 3170</strain>
    </source>
</reference>
<proteinExistence type="inferred from homology"/>
<dbReference type="Gene3D" id="3.90.550.10">
    <property type="entry name" value="Spore Coat Polysaccharide Biosynthesis Protein SpsA, Chain A"/>
    <property type="match status" value="1"/>
</dbReference>
<evidence type="ECO:0000256" key="5">
    <source>
        <dbReference type="SAM" id="MobiDB-lite"/>
    </source>
</evidence>
<dbReference type="InterPro" id="IPR029044">
    <property type="entry name" value="Nucleotide-diphossugar_trans"/>
</dbReference>
<dbReference type="InterPro" id="IPR008630">
    <property type="entry name" value="Glyco_trans_34"/>
</dbReference>
<evidence type="ECO:0000256" key="4">
    <source>
        <dbReference type="SAM" id="Coils"/>
    </source>
</evidence>
<dbReference type="PANTHER" id="PTHR31306">
    <property type="entry name" value="ALPHA-1,6-MANNOSYLTRANSFERASE MNN11-RELATED"/>
    <property type="match status" value="1"/>
</dbReference>
<evidence type="ECO:0000256" key="3">
    <source>
        <dbReference type="ARBA" id="ARBA00022679"/>
    </source>
</evidence>
<gene>
    <name evidence="6" type="ORF">N7G274_005882</name>
</gene>
<evidence type="ECO:0000256" key="2">
    <source>
        <dbReference type="ARBA" id="ARBA00022676"/>
    </source>
</evidence>
<dbReference type="EMBL" id="JBEFKJ010000017">
    <property type="protein sequence ID" value="KAL2041500.1"/>
    <property type="molecule type" value="Genomic_DNA"/>
</dbReference>
<keyword evidence="3" id="KW-0808">Transferase</keyword>
<feature type="compositionally biased region" description="Basic and acidic residues" evidence="5">
    <location>
        <begin position="438"/>
        <end position="452"/>
    </location>
</feature>
<dbReference type="Proteomes" id="UP001590950">
    <property type="component" value="Unassembled WGS sequence"/>
</dbReference>
<dbReference type="Gene3D" id="1.20.1270.10">
    <property type="match status" value="1"/>
</dbReference>
<keyword evidence="7" id="KW-1185">Reference proteome</keyword>
<dbReference type="InterPro" id="IPR029048">
    <property type="entry name" value="HSP70_C_sf"/>
</dbReference>
<comment type="similarity">
    <text evidence="1">Belongs to the glycosyltransferase 34 family.</text>
</comment>
<evidence type="ECO:0000313" key="7">
    <source>
        <dbReference type="Proteomes" id="UP001590950"/>
    </source>
</evidence>
<dbReference type="PANTHER" id="PTHR31306:SF8">
    <property type="entry name" value="GLYCOSYLTRANSFERASE FAMILY 34 PROTEIN"/>
    <property type="match status" value="1"/>
</dbReference>
<keyword evidence="4" id="KW-0175">Coiled coil</keyword>
<dbReference type="Pfam" id="PF05637">
    <property type="entry name" value="Glyco_transf_34"/>
    <property type="match status" value="1"/>
</dbReference>
<protein>
    <submittedName>
        <fullName evidence="6">Uncharacterized protein</fullName>
    </submittedName>
</protein>
<organism evidence="6 7">
    <name type="scientific">Stereocaulon virgatum</name>
    <dbReference type="NCBI Taxonomy" id="373712"/>
    <lineage>
        <taxon>Eukaryota</taxon>
        <taxon>Fungi</taxon>
        <taxon>Dikarya</taxon>
        <taxon>Ascomycota</taxon>
        <taxon>Pezizomycotina</taxon>
        <taxon>Lecanoromycetes</taxon>
        <taxon>OSLEUM clade</taxon>
        <taxon>Lecanoromycetidae</taxon>
        <taxon>Lecanorales</taxon>
        <taxon>Lecanorineae</taxon>
        <taxon>Stereocaulaceae</taxon>
        <taxon>Stereocaulon</taxon>
    </lineage>
</organism>
<keyword evidence="2" id="KW-0328">Glycosyltransferase</keyword>
<comment type="caution">
    <text evidence="6">The sequence shown here is derived from an EMBL/GenBank/DDBJ whole genome shotgun (WGS) entry which is preliminary data.</text>
</comment>
<feature type="region of interest" description="Disordered" evidence="5">
    <location>
        <begin position="430"/>
        <end position="452"/>
    </location>
</feature>